<dbReference type="EMBL" id="JAAEDM010000138">
    <property type="protein sequence ID" value="MBR0674337.1"/>
    <property type="molecule type" value="Genomic_DNA"/>
</dbReference>
<reference evidence="1" key="2">
    <citation type="journal article" date="2021" name="Syst. Appl. Microbiol.">
        <title>Roseomonas hellenica sp. nov., isolated from roots of wild-growing Alkanna tinctoria.</title>
        <authorList>
            <person name="Rat A."/>
            <person name="Naranjo H.D."/>
            <person name="Lebbe L."/>
            <person name="Cnockaert M."/>
            <person name="Krigas N."/>
            <person name="Grigoriadou K."/>
            <person name="Maloupa E."/>
            <person name="Willems A."/>
        </authorList>
    </citation>
    <scope>NUCLEOTIDE SEQUENCE</scope>
    <source>
        <strain evidence="1">LMG 31231</strain>
    </source>
</reference>
<evidence type="ECO:0000313" key="2">
    <source>
        <dbReference type="Proteomes" id="UP001138751"/>
    </source>
</evidence>
<reference evidence="1" key="1">
    <citation type="submission" date="2020-01" db="EMBL/GenBank/DDBJ databases">
        <authorList>
            <person name="Rat A."/>
        </authorList>
    </citation>
    <scope>NUCLEOTIDE SEQUENCE</scope>
    <source>
        <strain evidence="1">LMG 31231</strain>
    </source>
</reference>
<proteinExistence type="predicted"/>
<accession>A0A9X9X4K8</accession>
<sequence>QSASRGAGRQQQAAAACTRGARCAPRQVSWQAGLAPATNAQAQACPAGTLATLARGHTDVVRCVPL</sequence>
<dbReference type="AlphaFoldDB" id="A0A9X9X4K8"/>
<comment type="caution">
    <text evidence="1">The sequence shown here is derived from an EMBL/GenBank/DDBJ whole genome shotgun (WGS) entry which is preliminary data.</text>
</comment>
<evidence type="ECO:0000313" key="1">
    <source>
        <dbReference type="EMBL" id="MBR0674337.1"/>
    </source>
</evidence>
<keyword evidence="2" id="KW-1185">Reference proteome</keyword>
<dbReference type="Proteomes" id="UP001138751">
    <property type="component" value="Unassembled WGS sequence"/>
</dbReference>
<feature type="non-terminal residue" evidence="1">
    <location>
        <position position="1"/>
    </location>
</feature>
<protein>
    <submittedName>
        <fullName evidence="1">Uncharacterized protein</fullName>
    </submittedName>
</protein>
<organism evidence="1 2">
    <name type="scientific">Neoroseomonas soli</name>
    <dbReference type="NCBI Taxonomy" id="1081025"/>
    <lineage>
        <taxon>Bacteria</taxon>
        <taxon>Pseudomonadati</taxon>
        <taxon>Pseudomonadota</taxon>
        <taxon>Alphaproteobacteria</taxon>
        <taxon>Acetobacterales</taxon>
        <taxon>Acetobacteraceae</taxon>
        <taxon>Neoroseomonas</taxon>
    </lineage>
</organism>
<name>A0A9X9X4K8_9PROT</name>
<gene>
    <name evidence="1" type="ORF">GXW76_24405</name>
</gene>